<comment type="caution">
    <text evidence="1">The sequence shown here is derived from an EMBL/GenBank/DDBJ whole genome shotgun (WGS) entry which is preliminary data.</text>
</comment>
<name>A0A1E5LF18_9BACI</name>
<dbReference type="Proteomes" id="UP000095209">
    <property type="component" value="Unassembled WGS sequence"/>
</dbReference>
<evidence type="ECO:0000313" key="1">
    <source>
        <dbReference type="EMBL" id="OEH92664.1"/>
    </source>
</evidence>
<dbReference type="EMBL" id="MJEH01000022">
    <property type="protein sequence ID" value="OEH92664.1"/>
    <property type="molecule type" value="Genomic_DNA"/>
</dbReference>
<organism evidence="1 2">
    <name type="scientific">Bacillus solimangrovi</name>
    <dbReference type="NCBI Taxonomy" id="1305675"/>
    <lineage>
        <taxon>Bacteria</taxon>
        <taxon>Bacillati</taxon>
        <taxon>Bacillota</taxon>
        <taxon>Bacilli</taxon>
        <taxon>Bacillales</taxon>
        <taxon>Bacillaceae</taxon>
        <taxon>Bacillus</taxon>
    </lineage>
</organism>
<protein>
    <submittedName>
        <fullName evidence="1">Uncharacterized protein</fullName>
    </submittedName>
</protein>
<dbReference type="RefSeq" id="WP_069717105.1">
    <property type="nucleotide sequence ID" value="NZ_MJEH01000022.1"/>
</dbReference>
<accession>A0A1E5LF18</accession>
<dbReference type="AlphaFoldDB" id="A0A1E5LF18"/>
<proteinExistence type="predicted"/>
<gene>
    <name evidence="1" type="ORF">BFG57_01270</name>
</gene>
<sequence length="87" mass="9940">MAIEMIKVIPCKCEGNEPFCETCGGSGRLRAEKDPFDSKSFHSNKYTNEKQVINNFDIVNKWLIESGILQSKLMITFKKDGFIYTIV</sequence>
<reference evidence="1 2" key="1">
    <citation type="submission" date="2016-08" db="EMBL/GenBank/DDBJ databases">
        <title>Genome of Bacillus solimangrovi GH2-4.</title>
        <authorList>
            <person name="Lim S."/>
            <person name="Kim B.-C."/>
        </authorList>
    </citation>
    <scope>NUCLEOTIDE SEQUENCE [LARGE SCALE GENOMIC DNA]</scope>
    <source>
        <strain evidence="1 2">GH2-4</strain>
    </source>
</reference>
<evidence type="ECO:0000313" key="2">
    <source>
        <dbReference type="Proteomes" id="UP000095209"/>
    </source>
</evidence>
<keyword evidence="2" id="KW-1185">Reference proteome</keyword>